<dbReference type="InterPro" id="IPR021013">
    <property type="entry name" value="ATPase_Vma12"/>
</dbReference>
<evidence type="ECO:0000256" key="5">
    <source>
        <dbReference type="ARBA" id="ARBA00023136"/>
    </source>
</evidence>
<dbReference type="STRING" id="1442369.A0A0D2ICB5"/>
<feature type="transmembrane region" description="Helical" evidence="6">
    <location>
        <begin position="147"/>
        <end position="167"/>
    </location>
</feature>
<evidence type="ECO:0000313" key="8">
    <source>
        <dbReference type="Proteomes" id="UP000053617"/>
    </source>
</evidence>
<comment type="subcellular location">
    <subcellularLocation>
        <location evidence="1">Endoplasmic reticulum membrane</location>
        <topology evidence="1">Multi-pass membrane protein</topology>
    </subcellularLocation>
</comment>
<dbReference type="GeneID" id="25298032"/>
<keyword evidence="4 6" id="KW-1133">Transmembrane helix</keyword>
<reference evidence="7 8" key="1">
    <citation type="submission" date="2015-01" db="EMBL/GenBank/DDBJ databases">
        <title>The Genome Sequence of Rhinocladiella mackenzie CBS 650.93.</title>
        <authorList>
            <consortium name="The Broad Institute Genomics Platform"/>
            <person name="Cuomo C."/>
            <person name="de Hoog S."/>
            <person name="Gorbushina A."/>
            <person name="Stielow B."/>
            <person name="Teixiera M."/>
            <person name="Abouelleil A."/>
            <person name="Chapman S.B."/>
            <person name="Priest M."/>
            <person name="Young S.K."/>
            <person name="Wortman J."/>
            <person name="Nusbaum C."/>
            <person name="Birren B."/>
        </authorList>
    </citation>
    <scope>NUCLEOTIDE SEQUENCE [LARGE SCALE GENOMIC DNA]</scope>
    <source>
        <strain evidence="7 8">CBS 650.93</strain>
    </source>
</reference>
<dbReference type="EMBL" id="KN847482">
    <property type="protein sequence ID" value="KIX00896.1"/>
    <property type="molecule type" value="Genomic_DNA"/>
</dbReference>
<accession>A0A0D2ICB5</accession>
<keyword evidence="2 6" id="KW-0812">Transmembrane</keyword>
<dbReference type="AlphaFoldDB" id="A0A0D2ICB5"/>
<gene>
    <name evidence="7" type="ORF">Z518_09961</name>
</gene>
<keyword evidence="5 6" id="KW-0472">Membrane</keyword>
<evidence type="ECO:0000256" key="2">
    <source>
        <dbReference type="ARBA" id="ARBA00022692"/>
    </source>
</evidence>
<dbReference type="PANTHER" id="PTHR31394">
    <property type="entry name" value="TRANSMEMBRANE PROTEIN 199"/>
    <property type="match status" value="1"/>
</dbReference>
<keyword evidence="3" id="KW-0256">Endoplasmic reticulum</keyword>
<evidence type="ECO:0000256" key="6">
    <source>
        <dbReference type="SAM" id="Phobius"/>
    </source>
</evidence>
<dbReference type="Proteomes" id="UP000053617">
    <property type="component" value="Unassembled WGS sequence"/>
</dbReference>
<evidence type="ECO:0000256" key="4">
    <source>
        <dbReference type="ARBA" id="ARBA00022989"/>
    </source>
</evidence>
<dbReference type="OrthoDB" id="19981at2759"/>
<sequence length="236" mass="26471">MVLLTTTPCILAAISSLSYSERSSLDGLPTASGAPIEHKTVIALSHLAKGFTLNTLLRGTCVHVFPPPPKPQPSPEYVALMERLRKEQEQREYAALVSKRALEQGPDEEKDDISPSLVFNILLSIVMCAGAMFYLTRWWPNDGSRVLVSLSTGLVVGIAEATVYAGYLRKVRLSREKERAKREKKEFIGEYRGEPVDDTLLSTSTENEKIWGRGVNGGMRRRVREKWEKKHEKVET</sequence>
<dbReference type="VEuPathDB" id="FungiDB:Z518_09961"/>
<dbReference type="PANTHER" id="PTHR31394:SF1">
    <property type="entry name" value="TRANSMEMBRANE PROTEIN 199"/>
    <property type="match status" value="1"/>
</dbReference>
<dbReference type="GO" id="GO:0070072">
    <property type="term" value="P:vacuolar proton-transporting V-type ATPase complex assembly"/>
    <property type="evidence" value="ECO:0007669"/>
    <property type="project" value="InterPro"/>
</dbReference>
<evidence type="ECO:0000256" key="1">
    <source>
        <dbReference type="ARBA" id="ARBA00004477"/>
    </source>
</evidence>
<dbReference type="RefSeq" id="XP_013268032.1">
    <property type="nucleotide sequence ID" value="XM_013412578.1"/>
</dbReference>
<dbReference type="Pfam" id="PF11712">
    <property type="entry name" value="Vma12"/>
    <property type="match status" value="1"/>
</dbReference>
<name>A0A0D2ICB5_9EURO</name>
<keyword evidence="8" id="KW-1185">Reference proteome</keyword>
<proteinExistence type="predicted"/>
<organism evidence="7 8">
    <name type="scientific">Rhinocladiella mackenziei CBS 650.93</name>
    <dbReference type="NCBI Taxonomy" id="1442369"/>
    <lineage>
        <taxon>Eukaryota</taxon>
        <taxon>Fungi</taxon>
        <taxon>Dikarya</taxon>
        <taxon>Ascomycota</taxon>
        <taxon>Pezizomycotina</taxon>
        <taxon>Eurotiomycetes</taxon>
        <taxon>Chaetothyriomycetidae</taxon>
        <taxon>Chaetothyriales</taxon>
        <taxon>Herpotrichiellaceae</taxon>
        <taxon>Rhinocladiella</taxon>
    </lineage>
</organism>
<evidence type="ECO:0000256" key="3">
    <source>
        <dbReference type="ARBA" id="ARBA00022824"/>
    </source>
</evidence>
<protein>
    <submittedName>
        <fullName evidence="7">Uncharacterized protein</fullName>
    </submittedName>
</protein>
<dbReference type="HOGENOM" id="CLU_048316_1_0_1"/>
<feature type="transmembrane region" description="Helical" evidence="6">
    <location>
        <begin position="117"/>
        <end position="135"/>
    </location>
</feature>
<dbReference type="GO" id="GO:0005789">
    <property type="term" value="C:endoplasmic reticulum membrane"/>
    <property type="evidence" value="ECO:0007669"/>
    <property type="project" value="UniProtKB-SubCell"/>
</dbReference>
<evidence type="ECO:0000313" key="7">
    <source>
        <dbReference type="EMBL" id="KIX00896.1"/>
    </source>
</evidence>